<feature type="compositionally biased region" description="Low complexity" evidence="8">
    <location>
        <begin position="34"/>
        <end position="66"/>
    </location>
</feature>
<sequence length="462" mass="48471">MQPTAAPWAKKAQDETPAAPPSRSTMAPPPPPDTGTRAPWVKAGDPAAPMAPTAAPWAKPGAGPAAPLPAVSRGELTKAPWAAASGYSLAGHSVDAAVAHAEPRLPEVGSTDFSSHAFVPAGKRIHTAEQLKQFLGSDTARDFVCFVLALNEAVKGKQLSDRCEESEAVGKLLALLDTLGRWVDEIPPAAHSLRYGNPAYRTWSARLAEQAPQLAASVLPPELQAAAVELAGYIANSFGDAPRIDYGTGHETTFCALLYCLAKLGVVGTDDAQALVTRVFARYLQLMRKIQTTYWLEPAGSHGVWGLDDYHFLPFVWGSAQLVGHPFIKPSSIQSGEVLDGYAGEYLYLAAVKFVKQVKKGPLQETSPMLIDISGIPSWPKVNSGMVKMYQAELLAKFPIMQHFLFGSLLDFQPGAAPRRAGGAASDAEGSAGSGTGGGMAAQAGPGTAVEGVGVAKQADVA</sequence>
<comment type="similarity">
    <text evidence="3 7">Belongs to the PTPA-type PPIase family.</text>
</comment>
<evidence type="ECO:0000256" key="3">
    <source>
        <dbReference type="ARBA" id="ARBA00011019"/>
    </source>
</evidence>
<dbReference type="Proteomes" id="UP001055712">
    <property type="component" value="Unassembled WGS sequence"/>
</dbReference>
<gene>
    <name evidence="9" type="ORF">D9Q98_003255</name>
</gene>
<dbReference type="GO" id="GO:0008160">
    <property type="term" value="F:protein tyrosine phosphatase activator activity"/>
    <property type="evidence" value="ECO:0007669"/>
    <property type="project" value="TreeGrafter"/>
</dbReference>
<keyword evidence="5 7" id="KW-0697">Rotamase</keyword>
<accession>A0A9D4YYU8</accession>
<reference evidence="9" key="1">
    <citation type="journal article" date="2019" name="Plant J.">
        <title>Chlorella vulgaris genome assembly and annotation reveals the molecular basis for metabolic acclimation to high light conditions.</title>
        <authorList>
            <person name="Cecchin M."/>
            <person name="Marcolungo L."/>
            <person name="Rossato M."/>
            <person name="Girolomoni L."/>
            <person name="Cosentino E."/>
            <person name="Cuine S."/>
            <person name="Li-Beisson Y."/>
            <person name="Delledonne M."/>
            <person name="Ballottari M."/>
        </authorList>
    </citation>
    <scope>NUCLEOTIDE SEQUENCE</scope>
    <source>
        <strain evidence="9">211/11P</strain>
    </source>
</reference>
<dbReference type="FunFam" id="1.20.120.1150:FF:000002">
    <property type="entry name" value="Serine/threonine-protein phosphatase 2A activator"/>
    <property type="match status" value="1"/>
</dbReference>
<dbReference type="GO" id="GO:0007052">
    <property type="term" value="P:mitotic spindle organization"/>
    <property type="evidence" value="ECO:0007669"/>
    <property type="project" value="TreeGrafter"/>
</dbReference>
<feature type="compositionally biased region" description="Low complexity" evidence="8">
    <location>
        <begin position="420"/>
        <end position="431"/>
    </location>
</feature>
<dbReference type="InterPro" id="IPR004327">
    <property type="entry name" value="Phstyr_phstse_ac"/>
</dbReference>
<proteinExistence type="inferred from homology"/>
<dbReference type="GO" id="GO:0003755">
    <property type="term" value="F:peptidyl-prolyl cis-trans isomerase activity"/>
    <property type="evidence" value="ECO:0007669"/>
    <property type="project" value="UniProtKB-KW"/>
</dbReference>
<feature type="region of interest" description="Disordered" evidence="8">
    <location>
        <begin position="420"/>
        <end position="447"/>
    </location>
</feature>
<dbReference type="Pfam" id="PF03095">
    <property type="entry name" value="PTPA"/>
    <property type="match status" value="1"/>
</dbReference>
<evidence type="ECO:0000256" key="2">
    <source>
        <dbReference type="ARBA" id="ARBA00004496"/>
    </source>
</evidence>
<evidence type="ECO:0000256" key="5">
    <source>
        <dbReference type="ARBA" id="ARBA00023110"/>
    </source>
</evidence>
<evidence type="ECO:0000256" key="1">
    <source>
        <dbReference type="ARBA" id="ARBA00000971"/>
    </source>
</evidence>
<dbReference type="GO" id="GO:0005634">
    <property type="term" value="C:nucleus"/>
    <property type="evidence" value="ECO:0007669"/>
    <property type="project" value="TreeGrafter"/>
</dbReference>
<dbReference type="Gene3D" id="1.20.120.1150">
    <property type="match status" value="1"/>
</dbReference>
<dbReference type="SUPFAM" id="SSF140984">
    <property type="entry name" value="PTPA-like"/>
    <property type="match status" value="1"/>
</dbReference>
<evidence type="ECO:0000313" key="9">
    <source>
        <dbReference type="EMBL" id="KAI3433441.1"/>
    </source>
</evidence>
<dbReference type="AlphaFoldDB" id="A0A9D4YYU8"/>
<keyword evidence="4 7" id="KW-0963">Cytoplasm</keyword>
<evidence type="ECO:0000313" key="10">
    <source>
        <dbReference type="Proteomes" id="UP001055712"/>
    </source>
</evidence>
<feature type="region of interest" description="Disordered" evidence="8">
    <location>
        <begin position="1"/>
        <end position="66"/>
    </location>
</feature>
<comment type="catalytic activity">
    <reaction evidence="1 7">
        <text>[protein]-peptidylproline (omega=180) = [protein]-peptidylproline (omega=0)</text>
        <dbReference type="Rhea" id="RHEA:16237"/>
        <dbReference type="Rhea" id="RHEA-COMP:10747"/>
        <dbReference type="Rhea" id="RHEA-COMP:10748"/>
        <dbReference type="ChEBI" id="CHEBI:83833"/>
        <dbReference type="ChEBI" id="CHEBI:83834"/>
        <dbReference type="EC" id="5.2.1.8"/>
    </reaction>
</comment>
<comment type="subcellular location">
    <subcellularLocation>
        <location evidence="2 7">Cytoplasm</location>
    </subcellularLocation>
</comment>
<evidence type="ECO:0000256" key="7">
    <source>
        <dbReference type="RuleBase" id="RU361210"/>
    </source>
</evidence>
<evidence type="ECO:0000256" key="8">
    <source>
        <dbReference type="SAM" id="MobiDB-lite"/>
    </source>
</evidence>
<protein>
    <recommendedName>
        <fullName evidence="7">Serine/threonine-protein phosphatase 2A activator</fullName>
        <ecNumber evidence="7">5.2.1.8</ecNumber>
    </recommendedName>
    <alternativeName>
        <fullName evidence="7">Phosphotyrosyl phosphatase activator</fullName>
    </alternativeName>
</protein>
<evidence type="ECO:0000256" key="4">
    <source>
        <dbReference type="ARBA" id="ARBA00022490"/>
    </source>
</evidence>
<reference evidence="9" key="2">
    <citation type="submission" date="2020-11" db="EMBL/GenBank/DDBJ databases">
        <authorList>
            <person name="Cecchin M."/>
            <person name="Marcolungo L."/>
            <person name="Rossato M."/>
            <person name="Girolomoni L."/>
            <person name="Cosentino E."/>
            <person name="Cuine S."/>
            <person name="Li-Beisson Y."/>
            <person name="Delledonne M."/>
            <person name="Ballottari M."/>
        </authorList>
    </citation>
    <scope>NUCLEOTIDE SEQUENCE</scope>
    <source>
        <strain evidence="9">211/11P</strain>
        <tissue evidence="9">Whole cell</tissue>
    </source>
</reference>
<comment type="caution">
    <text evidence="9">The sequence shown here is derived from an EMBL/GenBank/DDBJ whole genome shotgun (WGS) entry which is preliminary data.</text>
</comment>
<dbReference type="GO" id="GO:0000159">
    <property type="term" value="C:protein phosphatase type 2A complex"/>
    <property type="evidence" value="ECO:0007669"/>
    <property type="project" value="TreeGrafter"/>
</dbReference>
<dbReference type="EC" id="5.2.1.8" evidence="7"/>
<evidence type="ECO:0000256" key="6">
    <source>
        <dbReference type="ARBA" id="ARBA00023235"/>
    </source>
</evidence>
<name>A0A9D4YYU8_CHLVU</name>
<dbReference type="CDD" id="cd04087">
    <property type="entry name" value="PTPA"/>
    <property type="match status" value="1"/>
</dbReference>
<keyword evidence="10" id="KW-1185">Reference proteome</keyword>
<organism evidence="9 10">
    <name type="scientific">Chlorella vulgaris</name>
    <name type="common">Green alga</name>
    <dbReference type="NCBI Taxonomy" id="3077"/>
    <lineage>
        <taxon>Eukaryota</taxon>
        <taxon>Viridiplantae</taxon>
        <taxon>Chlorophyta</taxon>
        <taxon>core chlorophytes</taxon>
        <taxon>Trebouxiophyceae</taxon>
        <taxon>Chlorellales</taxon>
        <taxon>Chlorellaceae</taxon>
        <taxon>Chlorella clade</taxon>
        <taxon>Chlorella</taxon>
    </lineage>
</organism>
<dbReference type="GO" id="GO:0005737">
    <property type="term" value="C:cytoplasm"/>
    <property type="evidence" value="ECO:0007669"/>
    <property type="project" value="UniProtKB-SubCell"/>
</dbReference>
<comment type="function">
    <text evidence="7">PPIases accelerate the folding of proteins. It catalyzes the cis-trans isomerization of proline imidic peptide bonds in oligopeptides.</text>
</comment>
<dbReference type="InterPro" id="IPR043170">
    <property type="entry name" value="PTPA_C_lid"/>
</dbReference>
<dbReference type="InterPro" id="IPR037218">
    <property type="entry name" value="PTPA_sf"/>
</dbReference>
<dbReference type="PANTHER" id="PTHR10012">
    <property type="entry name" value="SERINE/THREONINE-PROTEIN PHOSPHATASE 2A REGULATORY SUBUNIT B"/>
    <property type="match status" value="1"/>
</dbReference>
<dbReference type="PANTHER" id="PTHR10012:SF0">
    <property type="entry name" value="SERINE_THREONINE-PROTEIN PHOSPHATASE 2A ACTIVATOR"/>
    <property type="match status" value="1"/>
</dbReference>
<dbReference type="EMBL" id="SIDB01000004">
    <property type="protein sequence ID" value="KAI3433441.1"/>
    <property type="molecule type" value="Genomic_DNA"/>
</dbReference>
<dbReference type="OrthoDB" id="16120at2759"/>
<keyword evidence="6 7" id="KW-0413">Isomerase</keyword>